<proteinExistence type="predicted"/>
<evidence type="ECO:0000256" key="1">
    <source>
        <dbReference type="ARBA" id="ARBA00022737"/>
    </source>
</evidence>
<dbReference type="Pfam" id="PF13424">
    <property type="entry name" value="TPR_12"/>
    <property type="match status" value="1"/>
</dbReference>
<protein>
    <submittedName>
        <fullName evidence="6">Tetratricopeptide (TPR) repeat protein</fullName>
    </submittedName>
</protein>
<keyword evidence="1" id="KW-0677">Repeat</keyword>
<feature type="repeat" description="TPR" evidence="3">
    <location>
        <begin position="119"/>
        <end position="152"/>
    </location>
</feature>
<comment type="caution">
    <text evidence="6">The sequence shown here is derived from an EMBL/GenBank/DDBJ whole genome shotgun (WGS) entry which is preliminary data.</text>
</comment>
<dbReference type="AlphaFoldDB" id="A0A841HXU7"/>
<evidence type="ECO:0000256" key="2">
    <source>
        <dbReference type="ARBA" id="ARBA00022803"/>
    </source>
</evidence>
<dbReference type="Pfam" id="PF13432">
    <property type="entry name" value="TPR_16"/>
    <property type="match status" value="4"/>
</dbReference>
<keyword evidence="7" id="KW-1185">Reference proteome</keyword>
<dbReference type="PANTHER" id="PTHR45586">
    <property type="entry name" value="TPR REPEAT-CONTAINING PROTEIN PA4667"/>
    <property type="match status" value="1"/>
</dbReference>
<dbReference type="SUPFAM" id="SSF48452">
    <property type="entry name" value="TPR-like"/>
    <property type="match status" value="2"/>
</dbReference>
<feature type="repeat" description="TPR" evidence="3">
    <location>
        <begin position="462"/>
        <end position="495"/>
    </location>
</feature>
<reference evidence="6 7" key="1">
    <citation type="submission" date="2020-08" db="EMBL/GenBank/DDBJ databases">
        <title>Genomic Encyclopedia of Type Strains, Phase IV (KMG-IV): sequencing the most valuable type-strain genomes for metagenomic binning, comparative biology and taxonomic classification.</title>
        <authorList>
            <person name="Goeker M."/>
        </authorList>
    </citation>
    <scope>NUCLEOTIDE SEQUENCE [LARGE SCALE GENOMIC DNA]</scope>
    <source>
        <strain evidence="6 7">DSM 21458</strain>
    </source>
</reference>
<evidence type="ECO:0000256" key="4">
    <source>
        <dbReference type="SAM" id="MobiDB-lite"/>
    </source>
</evidence>
<evidence type="ECO:0000313" key="7">
    <source>
        <dbReference type="Proteomes" id="UP000569951"/>
    </source>
</evidence>
<feature type="region of interest" description="Disordered" evidence="4">
    <location>
        <begin position="211"/>
        <end position="232"/>
    </location>
</feature>
<sequence length="536" mass="55924">MPTPPAPQASRALRLLAALSVSILTLGSAQAQTPPANLPVLEQQVRTNPTPENQLALGRAYLEAARYRDAQRLFEAVISRDYTSFDAHFGLGQALFALGDLIGARFEFSQLVNLAPERLEAHYNLGVVLARAGQSEAAEAAFTRAIEVGRDKAAPDALASAYRSLADLQRARGAYADAATNYREALTRTPGDVALSLDLAESLFRAESSAAPATGQGAAPATNQPAGQTATSPAGAAAALPYAYAVLSKDPGNVRAASLIADIYASQNLLARGLRELDAAVQAAPLEADKARLLLKRGELLVAAGREREALTAYQGAAQLDRSNAEARYQYGRLLLKTGQTARALEEFSAAVQAAPQRPEPLLGLAGAQEAAGQLDAARASAERAAGLTQDPAIREAADLIAGRVAYRRGQYAAALAKLRPLAARSGSAEVQLWTGLAAYAVKDYAGAVSALEAAAKADPSALVQANLGAAYLAAGRYNEAEATLSGVVAAAPRNAEAWYNLGWALRNLGRDAEARTAFRTSLNLGYARAKGALGN</sequence>
<dbReference type="EMBL" id="JACHHG010000003">
    <property type="protein sequence ID" value="MBB6097716.1"/>
    <property type="molecule type" value="Genomic_DNA"/>
</dbReference>
<dbReference type="InterPro" id="IPR051012">
    <property type="entry name" value="CellSynth/LPSAsmb/PSIAsmb"/>
</dbReference>
<evidence type="ECO:0000313" key="6">
    <source>
        <dbReference type="EMBL" id="MBB6097716.1"/>
    </source>
</evidence>
<evidence type="ECO:0000256" key="5">
    <source>
        <dbReference type="SAM" id="SignalP"/>
    </source>
</evidence>
<dbReference type="InterPro" id="IPR019734">
    <property type="entry name" value="TPR_rpt"/>
</dbReference>
<dbReference type="Proteomes" id="UP000569951">
    <property type="component" value="Unassembled WGS sequence"/>
</dbReference>
<evidence type="ECO:0000256" key="3">
    <source>
        <dbReference type="PROSITE-ProRule" id="PRU00339"/>
    </source>
</evidence>
<dbReference type="Gene3D" id="1.25.40.10">
    <property type="entry name" value="Tetratricopeptide repeat domain"/>
    <property type="match status" value="3"/>
</dbReference>
<feature type="repeat" description="TPR" evidence="3">
    <location>
        <begin position="159"/>
        <end position="192"/>
    </location>
</feature>
<dbReference type="InterPro" id="IPR011990">
    <property type="entry name" value="TPR-like_helical_dom_sf"/>
</dbReference>
<feature type="repeat" description="TPR" evidence="3">
    <location>
        <begin position="325"/>
        <end position="358"/>
    </location>
</feature>
<feature type="signal peptide" evidence="5">
    <location>
        <begin position="1"/>
        <end position="31"/>
    </location>
</feature>
<gene>
    <name evidence="6" type="ORF">HNR42_001133</name>
</gene>
<feature type="chain" id="PRO_5032961133" evidence="5">
    <location>
        <begin position="32"/>
        <end position="536"/>
    </location>
</feature>
<dbReference type="RefSeq" id="WP_183985420.1">
    <property type="nucleotide sequence ID" value="NZ_JACHHG010000003.1"/>
</dbReference>
<accession>A0A841HXU7</accession>
<dbReference type="SMART" id="SM00028">
    <property type="entry name" value="TPR"/>
    <property type="match status" value="9"/>
</dbReference>
<keyword evidence="5" id="KW-0732">Signal</keyword>
<dbReference type="PANTHER" id="PTHR45586:SF1">
    <property type="entry name" value="LIPOPOLYSACCHARIDE ASSEMBLY PROTEIN B"/>
    <property type="match status" value="1"/>
</dbReference>
<keyword evidence="2 3" id="KW-0802">TPR repeat</keyword>
<feature type="repeat" description="TPR" evidence="3">
    <location>
        <begin position="291"/>
        <end position="324"/>
    </location>
</feature>
<name>A0A841HXU7_9DEIO</name>
<dbReference type="PROSITE" id="PS50005">
    <property type="entry name" value="TPR"/>
    <property type="match status" value="5"/>
</dbReference>
<organism evidence="6 7">
    <name type="scientific">Deinobacterium chartae</name>
    <dbReference type="NCBI Taxonomy" id="521158"/>
    <lineage>
        <taxon>Bacteria</taxon>
        <taxon>Thermotogati</taxon>
        <taxon>Deinococcota</taxon>
        <taxon>Deinococci</taxon>
        <taxon>Deinococcales</taxon>
        <taxon>Deinococcaceae</taxon>
        <taxon>Deinobacterium</taxon>
    </lineage>
</organism>